<evidence type="ECO:0000313" key="3">
    <source>
        <dbReference type="Proteomes" id="UP000014760"/>
    </source>
</evidence>
<dbReference type="EnsemblMetazoa" id="CapteT213767">
    <property type="protein sequence ID" value="CapteP213767"/>
    <property type="gene ID" value="CapteG213767"/>
</dbReference>
<proteinExistence type="predicted"/>
<keyword evidence="3" id="KW-1185">Reference proteome</keyword>
<evidence type="ECO:0000313" key="2">
    <source>
        <dbReference type="EnsemblMetazoa" id="CapteP213767"/>
    </source>
</evidence>
<name>R7U783_CAPTE</name>
<reference evidence="1 3" key="2">
    <citation type="journal article" date="2013" name="Nature">
        <title>Insights into bilaterian evolution from three spiralian genomes.</title>
        <authorList>
            <person name="Simakov O."/>
            <person name="Marletaz F."/>
            <person name="Cho S.J."/>
            <person name="Edsinger-Gonzales E."/>
            <person name="Havlak P."/>
            <person name="Hellsten U."/>
            <person name="Kuo D.H."/>
            <person name="Larsson T."/>
            <person name="Lv J."/>
            <person name="Arendt D."/>
            <person name="Savage R."/>
            <person name="Osoegawa K."/>
            <person name="de Jong P."/>
            <person name="Grimwood J."/>
            <person name="Chapman J.A."/>
            <person name="Shapiro H."/>
            <person name="Aerts A."/>
            <person name="Otillar R.P."/>
            <person name="Terry A.Y."/>
            <person name="Boore J.L."/>
            <person name="Grigoriev I.V."/>
            <person name="Lindberg D.R."/>
            <person name="Seaver E.C."/>
            <person name="Weisblat D.A."/>
            <person name="Putnam N.H."/>
            <person name="Rokhsar D.S."/>
        </authorList>
    </citation>
    <scope>NUCLEOTIDE SEQUENCE</scope>
    <source>
        <strain evidence="1 3">I ESC-2004</strain>
    </source>
</reference>
<reference evidence="3" key="1">
    <citation type="submission" date="2012-12" db="EMBL/GenBank/DDBJ databases">
        <authorList>
            <person name="Hellsten U."/>
            <person name="Grimwood J."/>
            <person name="Chapman J.A."/>
            <person name="Shapiro H."/>
            <person name="Aerts A."/>
            <person name="Otillar R.P."/>
            <person name="Terry A.Y."/>
            <person name="Boore J.L."/>
            <person name="Simakov O."/>
            <person name="Marletaz F."/>
            <person name="Cho S.-J."/>
            <person name="Edsinger-Gonzales E."/>
            <person name="Havlak P."/>
            <person name="Kuo D.-H."/>
            <person name="Larsson T."/>
            <person name="Lv J."/>
            <person name="Arendt D."/>
            <person name="Savage R."/>
            <person name="Osoegawa K."/>
            <person name="de Jong P."/>
            <person name="Lindberg D.R."/>
            <person name="Seaver E.C."/>
            <person name="Weisblat D.A."/>
            <person name="Putnam N.H."/>
            <person name="Grigoriev I.V."/>
            <person name="Rokhsar D.S."/>
        </authorList>
    </citation>
    <scope>NUCLEOTIDE SEQUENCE</scope>
    <source>
        <strain evidence="3">I ESC-2004</strain>
    </source>
</reference>
<dbReference type="HOGENOM" id="CLU_1058630_0_0_1"/>
<organism evidence="1">
    <name type="scientific">Capitella teleta</name>
    <name type="common">Polychaete worm</name>
    <dbReference type="NCBI Taxonomy" id="283909"/>
    <lineage>
        <taxon>Eukaryota</taxon>
        <taxon>Metazoa</taxon>
        <taxon>Spiralia</taxon>
        <taxon>Lophotrochozoa</taxon>
        <taxon>Annelida</taxon>
        <taxon>Polychaeta</taxon>
        <taxon>Sedentaria</taxon>
        <taxon>Scolecida</taxon>
        <taxon>Capitellidae</taxon>
        <taxon>Capitella</taxon>
    </lineage>
</organism>
<dbReference type="EMBL" id="KB304239">
    <property type="protein sequence ID" value="ELU02230.1"/>
    <property type="molecule type" value="Genomic_DNA"/>
</dbReference>
<accession>R7U783</accession>
<dbReference type="Proteomes" id="UP000014760">
    <property type="component" value="Unassembled WGS sequence"/>
</dbReference>
<evidence type="ECO:0000313" key="1">
    <source>
        <dbReference type="EMBL" id="ELU02230.1"/>
    </source>
</evidence>
<gene>
    <name evidence="1" type="ORF">CAPTEDRAFT_213767</name>
</gene>
<dbReference type="EMBL" id="AMQN01001637">
    <property type="status" value="NOT_ANNOTATED_CDS"/>
    <property type="molecule type" value="Genomic_DNA"/>
</dbReference>
<sequence length="263" mass="30218">MAEAVSDHNAPSRLHRVMTSGATEKKNFIESTSEVPPSENMKITEFIKKNNLQFGDVVCFGDMRAETAFIITTNDLWIRNPDESGSAYLTIPVAITQHLTDAVTKFQDLSHENPINILLKTHDKFIEKRFGHDLPEHWLFDVHFSEGAITDSFVRYDEDISWRFKWDAVTLDQLKLMESQLKQPQSGFELTIELRGDKLVEYKQKCEALFPGKYGWIKASPQLPNGWRLETGASRMGSDYRRGWGLHQEARFEANIGVFKSEF</sequence>
<protein>
    <submittedName>
        <fullName evidence="1 2">Uncharacterized protein</fullName>
    </submittedName>
</protein>
<dbReference type="AlphaFoldDB" id="R7U783"/>
<dbReference type="OrthoDB" id="9985567at2759"/>
<reference evidence="2" key="3">
    <citation type="submission" date="2015-06" db="UniProtKB">
        <authorList>
            <consortium name="EnsemblMetazoa"/>
        </authorList>
    </citation>
    <scope>IDENTIFICATION</scope>
</reference>